<dbReference type="NCBIfam" id="TIGR00419">
    <property type="entry name" value="tim"/>
    <property type="match status" value="1"/>
</dbReference>
<comment type="pathway">
    <text evidence="4">Carbohydrate biosynthesis.</text>
</comment>
<dbReference type="GO" id="GO:0006096">
    <property type="term" value="P:glycolytic process"/>
    <property type="evidence" value="ECO:0000318"/>
    <property type="project" value="GO_Central"/>
</dbReference>
<dbReference type="InterPro" id="IPR035990">
    <property type="entry name" value="TIM_sf"/>
</dbReference>
<dbReference type="InterPro" id="IPR000652">
    <property type="entry name" value="Triosephosphate_isomerase"/>
</dbReference>
<dbReference type="GO" id="GO:0006094">
    <property type="term" value="P:gluconeogenesis"/>
    <property type="evidence" value="ECO:0000318"/>
    <property type="project" value="GO_Central"/>
</dbReference>
<dbReference type="Gramene" id="ONI00225">
    <property type="protein sequence ID" value="ONI00225"/>
    <property type="gene ID" value="PRUPE_6G076500"/>
</dbReference>
<evidence type="ECO:0000313" key="5">
    <source>
        <dbReference type="EMBL" id="ONI00225.1"/>
    </source>
</evidence>
<keyword evidence="6" id="KW-1185">Reference proteome</keyword>
<comment type="similarity">
    <text evidence="1">Belongs to the triosephosphate isomerase family.</text>
</comment>
<evidence type="ECO:0000256" key="3">
    <source>
        <dbReference type="ARBA" id="ARBA00023235"/>
    </source>
</evidence>
<dbReference type="InterPro" id="IPR013785">
    <property type="entry name" value="Aldolase_TIM"/>
</dbReference>
<dbReference type="PANTHER" id="PTHR21139:SF37">
    <property type="entry name" value="OS01G0841600 PROTEIN"/>
    <property type="match status" value="1"/>
</dbReference>
<evidence type="ECO:0000256" key="4">
    <source>
        <dbReference type="ARBA" id="ARBA00024331"/>
    </source>
</evidence>
<name>M5W6H9_PRUPE</name>
<evidence type="ECO:0000313" key="6">
    <source>
        <dbReference type="Proteomes" id="UP000006882"/>
    </source>
</evidence>
<dbReference type="PANTHER" id="PTHR21139">
    <property type="entry name" value="TRIOSEPHOSPHATE ISOMERASE"/>
    <property type="match status" value="1"/>
</dbReference>
<sequence length="214" mass="23739">MDRKLFVGGNWKCNGRTAEVKKIVTTLNEAELPSEDIVEVVESPPFVFLAFVKSLLWSDFHVVSQNCWVRKGSAFTERLVSCLLGAEMLVNLGIPWVIVGHSERRLVLNESNEVTTLSQGLKVIACVGETLEQRETGSTVAVVAAQTKAIAVSSWENIVLAYEPIWAIGTRKVASPAQTQEPEFIDIIKSARVVKKNVRLETKLDLICNIYILL</sequence>
<proteinExistence type="inferred from homology"/>
<reference evidence="5 6" key="1">
    <citation type="journal article" date="2013" name="Nat. Genet.">
        <title>The high-quality draft genome of peach (Prunus persica) identifies unique patterns of genetic diversity, domestication and genome evolution.</title>
        <authorList>
            <consortium name="International Peach Genome Initiative"/>
            <person name="Verde I."/>
            <person name="Abbott A.G."/>
            <person name="Scalabrin S."/>
            <person name="Jung S."/>
            <person name="Shu S."/>
            <person name="Marroni F."/>
            <person name="Zhebentyayeva T."/>
            <person name="Dettori M.T."/>
            <person name="Grimwood J."/>
            <person name="Cattonaro F."/>
            <person name="Zuccolo A."/>
            <person name="Rossini L."/>
            <person name="Jenkins J."/>
            <person name="Vendramin E."/>
            <person name="Meisel L.A."/>
            <person name="Decroocq V."/>
            <person name="Sosinski B."/>
            <person name="Prochnik S."/>
            <person name="Mitros T."/>
            <person name="Policriti A."/>
            <person name="Cipriani G."/>
            <person name="Dondini L."/>
            <person name="Ficklin S."/>
            <person name="Goodstein D.M."/>
            <person name="Xuan P."/>
            <person name="Del Fabbro C."/>
            <person name="Aramini V."/>
            <person name="Copetti D."/>
            <person name="Gonzalez S."/>
            <person name="Horner D.S."/>
            <person name="Falchi R."/>
            <person name="Lucas S."/>
            <person name="Mica E."/>
            <person name="Maldonado J."/>
            <person name="Lazzari B."/>
            <person name="Bielenberg D."/>
            <person name="Pirona R."/>
            <person name="Miculan M."/>
            <person name="Barakat A."/>
            <person name="Testolin R."/>
            <person name="Stella A."/>
            <person name="Tartarini S."/>
            <person name="Tonutti P."/>
            <person name="Arus P."/>
            <person name="Orellana A."/>
            <person name="Wells C."/>
            <person name="Main D."/>
            <person name="Vizzotto G."/>
            <person name="Silva H."/>
            <person name="Salamini F."/>
            <person name="Schmutz J."/>
            <person name="Morgante M."/>
            <person name="Rokhsar D.S."/>
        </authorList>
    </citation>
    <scope>NUCLEOTIDE SEQUENCE [LARGE SCALE GENOMIC DNA]</scope>
    <source>
        <strain evidence="6">cv. Nemared</strain>
    </source>
</reference>
<dbReference type="Pfam" id="PF00121">
    <property type="entry name" value="TIM"/>
    <property type="match status" value="1"/>
</dbReference>
<evidence type="ECO:0008006" key="7">
    <source>
        <dbReference type="Google" id="ProtNLM"/>
    </source>
</evidence>
<dbReference type="AlphaFoldDB" id="M5W6H9"/>
<keyword evidence="3" id="KW-0413">Isomerase</keyword>
<dbReference type="CDD" id="cd00311">
    <property type="entry name" value="TIM"/>
    <property type="match status" value="1"/>
</dbReference>
<gene>
    <name evidence="5" type="ORF">PRUPE_6G076500</name>
</gene>
<dbReference type="GO" id="GO:0019563">
    <property type="term" value="P:glycerol catabolic process"/>
    <property type="evidence" value="ECO:0000318"/>
    <property type="project" value="GO_Central"/>
</dbReference>
<dbReference type="PROSITE" id="PS51440">
    <property type="entry name" value="TIM_2"/>
    <property type="match status" value="1"/>
</dbReference>
<organism evidence="5 6">
    <name type="scientific">Prunus persica</name>
    <name type="common">Peach</name>
    <name type="synonym">Amygdalus persica</name>
    <dbReference type="NCBI Taxonomy" id="3760"/>
    <lineage>
        <taxon>Eukaryota</taxon>
        <taxon>Viridiplantae</taxon>
        <taxon>Streptophyta</taxon>
        <taxon>Embryophyta</taxon>
        <taxon>Tracheophyta</taxon>
        <taxon>Spermatophyta</taxon>
        <taxon>Magnoliopsida</taxon>
        <taxon>eudicotyledons</taxon>
        <taxon>Gunneridae</taxon>
        <taxon>Pentapetalae</taxon>
        <taxon>rosids</taxon>
        <taxon>fabids</taxon>
        <taxon>Rosales</taxon>
        <taxon>Rosaceae</taxon>
        <taxon>Amygdaloideae</taxon>
        <taxon>Amygdaleae</taxon>
        <taxon>Prunus</taxon>
    </lineage>
</organism>
<dbReference type="GO" id="GO:0005829">
    <property type="term" value="C:cytosol"/>
    <property type="evidence" value="ECO:0000318"/>
    <property type="project" value="GO_Central"/>
</dbReference>
<evidence type="ECO:0000256" key="2">
    <source>
        <dbReference type="ARBA" id="ARBA00011738"/>
    </source>
</evidence>
<accession>M5W6H9</accession>
<comment type="subunit">
    <text evidence="2">Homodimer.</text>
</comment>
<dbReference type="HOGENOM" id="CLU_024251_2_1_1"/>
<dbReference type="eggNOG" id="KOG1643">
    <property type="taxonomic scope" value="Eukaryota"/>
</dbReference>
<dbReference type="Proteomes" id="UP000006882">
    <property type="component" value="Chromosome G6"/>
</dbReference>
<dbReference type="GO" id="GO:0004807">
    <property type="term" value="F:triose-phosphate isomerase activity"/>
    <property type="evidence" value="ECO:0000318"/>
    <property type="project" value="GO_Central"/>
</dbReference>
<dbReference type="GO" id="GO:0046166">
    <property type="term" value="P:glyceraldehyde-3-phosphate biosynthetic process"/>
    <property type="evidence" value="ECO:0000318"/>
    <property type="project" value="GO_Central"/>
</dbReference>
<dbReference type="Gene3D" id="3.20.20.70">
    <property type="entry name" value="Aldolase class I"/>
    <property type="match status" value="1"/>
</dbReference>
<dbReference type="SUPFAM" id="SSF51351">
    <property type="entry name" value="Triosephosphate isomerase (TIM)"/>
    <property type="match status" value="1"/>
</dbReference>
<dbReference type="EMBL" id="CM007656">
    <property type="protein sequence ID" value="ONI00225.1"/>
    <property type="molecule type" value="Genomic_DNA"/>
</dbReference>
<protein>
    <recommendedName>
        <fullName evidence="7">Triosephosphate isomerase</fullName>
    </recommendedName>
</protein>
<evidence type="ECO:0000256" key="1">
    <source>
        <dbReference type="ARBA" id="ARBA00007422"/>
    </source>
</evidence>
<dbReference type="STRING" id="3760.M5W6H9"/>